<sequence length="328" mass="36180">MVYNPKKMDHLQFNRQYRDDLDENFEGIKDEIIEINKQNETMDARLTSVILNPTGGGNPEVVAARMSREGEEHPSLFAHLTAMEKDILDDKVNIQALMEYQERLQMKINIDEAEDKYYYVDGNWGWDENVGNTSFAPFKTIQKALDMIPQSTTGGAVTIFITDDVYEEDLVLRNKQGSDIRIVGNQEVPTNVKINSFYAVNIDAYLNISGIEATTAITNGFLYDRCSYVNTNNCVVQVNKKASGLNGILYSASRGVISGCTVSNNVNGIIANFNSQITVESNNTGTGNTNGITSARSTIHKSGSHTVTGTTKNEHYYSGGQIVSGGIV</sequence>
<reference evidence="1" key="1">
    <citation type="submission" date="2023-07" db="EMBL/GenBank/DDBJ databases">
        <title>Murine gut Bacillus species.</title>
        <authorList>
            <person name="Gutman E."/>
            <person name="Hashuel R."/>
            <person name="Litvak Y."/>
        </authorList>
    </citation>
    <scope>NUCLEOTIDE SEQUENCE</scope>
    <source>
        <strain evidence="1">RU283</strain>
    </source>
</reference>
<dbReference type="SUPFAM" id="SSF51126">
    <property type="entry name" value="Pectin lyase-like"/>
    <property type="match status" value="1"/>
</dbReference>
<protein>
    <submittedName>
        <fullName evidence="1">Uncharacterized protein</fullName>
    </submittedName>
</protein>
<comment type="caution">
    <text evidence="1">The sequence shown here is derived from an EMBL/GenBank/DDBJ whole genome shotgun (WGS) entry which is preliminary data.</text>
</comment>
<organism evidence="1 2">
    <name type="scientific">Peribacillus simplex</name>
    <dbReference type="NCBI Taxonomy" id="1478"/>
    <lineage>
        <taxon>Bacteria</taxon>
        <taxon>Bacillati</taxon>
        <taxon>Bacillota</taxon>
        <taxon>Bacilli</taxon>
        <taxon>Bacillales</taxon>
        <taxon>Bacillaceae</taxon>
        <taxon>Peribacillus</taxon>
    </lineage>
</organism>
<evidence type="ECO:0000313" key="1">
    <source>
        <dbReference type="EMBL" id="MDP1419225.1"/>
    </source>
</evidence>
<dbReference type="Gene3D" id="2.160.20.10">
    <property type="entry name" value="Single-stranded right-handed beta-helix, Pectin lyase-like"/>
    <property type="match status" value="1"/>
</dbReference>
<evidence type="ECO:0000313" key="2">
    <source>
        <dbReference type="Proteomes" id="UP001178277"/>
    </source>
</evidence>
<dbReference type="AlphaFoldDB" id="A0AA90NZJ4"/>
<dbReference type="InterPro" id="IPR012334">
    <property type="entry name" value="Pectin_lyas_fold"/>
</dbReference>
<dbReference type="EMBL" id="JAUUTP010000011">
    <property type="protein sequence ID" value="MDP1419225.1"/>
    <property type="molecule type" value="Genomic_DNA"/>
</dbReference>
<name>A0AA90NZJ4_9BACI</name>
<proteinExistence type="predicted"/>
<gene>
    <name evidence="1" type="ORF">Q8G35_12470</name>
</gene>
<dbReference type="RefSeq" id="WP_305160509.1">
    <property type="nucleotide sequence ID" value="NZ_JAUUTP010000011.1"/>
</dbReference>
<accession>A0AA90NZJ4</accession>
<dbReference type="InterPro" id="IPR011050">
    <property type="entry name" value="Pectin_lyase_fold/virulence"/>
</dbReference>
<dbReference type="Proteomes" id="UP001178277">
    <property type="component" value="Unassembled WGS sequence"/>
</dbReference>